<name>A0ABS4E2J0_9HYPH</name>
<evidence type="ECO:0000313" key="1">
    <source>
        <dbReference type="EMBL" id="MBP1852124.1"/>
    </source>
</evidence>
<dbReference type="Proteomes" id="UP000759443">
    <property type="component" value="Unassembled WGS sequence"/>
</dbReference>
<gene>
    <name evidence="1" type="ORF">J2Z17_003579</name>
</gene>
<organism evidence="1 2">
    <name type="scientific">Rhizobium halophytocola</name>
    <dbReference type="NCBI Taxonomy" id="735519"/>
    <lineage>
        <taxon>Bacteria</taxon>
        <taxon>Pseudomonadati</taxon>
        <taxon>Pseudomonadota</taxon>
        <taxon>Alphaproteobacteria</taxon>
        <taxon>Hyphomicrobiales</taxon>
        <taxon>Rhizobiaceae</taxon>
        <taxon>Rhizobium/Agrobacterium group</taxon>
        <taxon>Rhizobium</taxon>
    </lineage>
</organism>
<dbReference type="RefSeq" id="WP_209946973.1">
    <property type="nucleotide sequence ID" value="NZ_JAGGJU010000010.1"/>
</dbReference>
<dbReference type="EMBL" id="JAGGJU010000010">
    <property type="protein sequence ID" value="MBP1852124.1"/>
    <property type="molecule type" value="Genomic_DNA"/>
</dbReference>
<sequence length="70" mass="7387">MVVKMVTEAGYYGGKFLKAGMSYDTGAEDGAADLSSMTKDELVVEAERRGVDIEGARTKADIIAVLQAAD</sequence>
<keyword evidence="2" id="KW-1185">Reference proteome</keyword>
<dbReference type="InterPro" id="IPR036361">
    <property type="entry name" value="SAP_dom_sf"/>
</dbReference>
<accession>A0ABS4E2J0</accession>
<dbReference type="Gene3D" id="1.10.720.30">
    <property type="entry name" value="SAP domain"/>
    <property type="match status" value="1"/>
</dbReference>
<protein>
    <recommendedName>
        <fullName evidence="3">Rho termination factor N-terminal domain-containing protein</fullName>
    </recommendedName>
</protein>
<evidence type="ECO:0008006" key="3">
    <source>
        <dbReference type="Google" id="ProtNLM"/>
    </source>
</evidence>
<reference evidence="1 2" key="1">
    <citation type="submission" date="2021-03" db="EMBL/GenBank/DDBJ databases">
        <title>Genomic Encyclopedia of Type Strains, Phase IV (KMG-IV): sequencing the most valuable type-strain genomes for metagenomic binning, comparative biology and taxonomic classification.</title>
        <authorList>
            <person name="Goeker M."/>
        </authorList>
    </citation>
    <scope>NUCLEOTIDE SEQUENCE [LARGE SCALE GENOMIC DNA]</scope>
    <source>
        <strain evidence="1 2">DSM 21600</strain>
    </source>
</reference>
<evidence type="ECO:0000313" key="2">
    <source>
        <dbReference type="Proteomes" id="UP000759443"/>
    </source>
</evidence>
<proteinExistence type="predicted"/>
<comment type="caution">
    <text evidence="1">The sequence shown here is derived from an EMBL/GenBank/DDBJ whole genome shotgun (WGS) entry which is preliminary data.</text>
</comment>